<proteinExistence type="predicted"/>
<protein>
    <submittedName>
        <fullName evidence="1">Uncharacterized protein</fullName>
    </submittedName>
</protein>
<dbReference type="RefSeq" id="WP_186673050.1">
    <property type="nucleotide sequence ID" value="NZ_JABWRZ020000002.1"/>
</dbReference>
<name>A0ABS6QEK9_9PSED</name>
<dbReference type="EMBL" id="JABWRZ020000002">
    <property type="protein sequence ID" value="MBV4492650.1"/>
    <property type="molecule type" value="Genomic_DNA"/>
</dbReference>
<keyword evidence="2" id="KW-1185">Reference proteome</keyword>
<reference evidence="1 2" key="1">
    <citation type="journal article" date="2020" name="Microorganisms">
        <title>Reliable Identification of Environmental Pseudomonas Isolates Using the rpoD Gene.</title>
        <authorList>
            <consortium name="The Broad Institute Genome Sequencing Platform"/>
            <person name="Girard L."/>
            <person name="Lood C."/>
            <person name="Rokni-Zadeh H."/>
            <person name="van Noort V."/>
            <person name="Lavigne R."/>
            <person name="De Mot R."/>
        </authorList>
    </citation>
    <scope>NUCLEOTIDE SEQUENCE [LARGE SCALE GENOMIC DNA]</scope>
    <source>
        <strain evidence="1 2">RD9SR1</strain>
    </source>
</reference>
<dbReference type="Proteomes" id="UP000609530">
    <property type="component" value="Unassembled WGS sequence"/>
</dbReference>
<evidence type="ECO:0000313" key="2">
    <source>
        <dbReference type="Proteomes" id="UP000609530"/>
    </source>
</evidence>
<organism evidence="1 2">
    <name type="scientific">Pseudomonas oryzicola</name>
    <dbReference type="NCBI Taxonomy" id="485876"/>
    <lineage>
        <taxon>Bacteria</taxon>
        <taxon>Pseudomonadati</taxon>
        <taxon>Pseudomonadota</taxon>
        <taxon>Gammaproteobacteria</taxon>
        <taxon>Pseudomonadales</taxon>
        <taxon>Pseudomonadaceae</taxon>
        <taxon>Pseudomonas</taxon>
    </lineage>
</organism>
<sequence length="128" mass="14493">MKTVRKFKTHNLPRPIKKPVYRDAEGSILNLGKIEGDVVAIFHFPGHQGVEGIKRCILMISSHSAGTFGGTDYLGDAADLPEALIELKIPKAIFSDEAYLEYRLVYEFLDNTELDYRDRSDSYTVVRK</sequence>
<evidence type="ECO:0000313" key="1">
    <source>
        <dbReference type="EMBL" id="MBV4492650.1"/>
    </source>
</evidence>
<gene>
    <name evidence="1" type="ORF">HU760_018860</name>
</gene>
<comment type="caution">
    <text evidence="1">The sequence shown here is derived from an EMBL/GenBank/DDBJ whole genome shotgun (WGS) entry which is preliminary data.</text>
</comment>
<accession>A0ABS6QEK9</accession>